<evidence type="ECO:0000256" key="1">
    <source>
        <dbReference type="ARBA" id="ARBA00001947"/>
    </source>
</evidence>
<dbReference type="PANTHER" id="PTHR11705">
    <property type="entry name" value="PROTEASE FAMILY M14 CARBOXYPEPTIDASE A,B"/>
    <property type="match status" value="1"/>
</dbReference>
<evidence type="ECO:0000256" key="5">
    <source>
        <dbReference type="ARBA" id="ARBA00022833"/>
    </source>
</evidence>
<evidence type="ECO:0000256" key="7">
    <source>
        <dbReference type="PROSITE-ProRule" id="PRU01379"/>
    </source>
</evidence>
<dbReference type="SUPFAM" id="SSF53187">
    <property type="entry name" value="Zn-dependent exopeptidases"/>
    <property type="match status" value="1"/>
</dbReference>
<reference evidence="10" key="2">
    <citation type="submission" date="2020-08" db="EMBL/GenBank/DDBJ databases">
        <title>The Agave Microbiome: Exploring the role of microbial communities in plant adaptations to desert environments.</title>
        <authorList>
            <person name="Partida-Martinez L.P."/>
        </authorList>
    </citation>
    <scope>NUCLEOTIDE SEQUENCE [LARGE SCALE GENOMIC DNA]</scope>
    <source>
        <strain evidence="10">AT2.8</strain>
    </source>
</reference>
<sequence length="331" mass="38290">MKKLLLILMYLFLQFEPGSKVKAVETTRPYSYEILKQDISKIHHTYEEVEVKGIGKTYFGRTIYAIKLGQGKRSIVLIGAHHGREWMTTMLLMKKLEGYAIAFQDQTNFGSRSTDILNDVSIWFIPMLNPDGVTIQQNTLNKFPYDHQKHLLSMNEGLDNFERWKANGLGVDLNRQYPAGWEELKQQPDSPSYQFYKGRKPLEAEEVRVLTQFIREINPEIAVAYHSSGEEVFWKYQNGKYLHRDKHIAKKVSKLTGYKLGKPPKHATGGGFTDWFITYYQRPALTIEISPLVGETSPPLSFFETEWERNKYVGLTLAEEAKNLKKAKISR</sequence>
<organism evidence="9 10">
    <name type="scientific">Neobacillus niacini</name>
    <dbReference type="NCBI Taxonomy" id="86668"/>
    <lineage>
        <taxon>Bacteria</taxon>
        <taxon>Bacillati</taxon>
        <taxon>Bacillota</taxon>
        <taxon>Bacilli</taxon>
        <taxon>Bacillales</taxon>
        <taxon>Bacillaceae</taxon>
        <taxon>Neobacillus</taxon>
    </lineage>
</organism>
<keyword evidence="3" id="KW-0645">Protease</keyword>
<comment type="caution">
    <text evidence="9">The sequence shown here is derived from an EMBL/GenBank/DDBJ whole genome shotgun (WGS) entry which is preliminary data.</text>
</comment>
<evidence type="ECO:0000256" key="4">
    <source>
        <dbReference type="ARBA" id="ARBA00022801"/>
    </source>
</evidence>
<protein>
    <submittedName>
        <fullName evidence="9">G-D-glutamyl-meso-diaminopimelate peptidase</fullName>
        <ecNumber evidence="9">3.4.19.11</ecNumber>
    </submittedName>
</protein>
<reference evidence="10" key="1">
    <citation type="submission" date="2020-07" db="EMBL/GenBank/DDBJ databases">
        <authorList>
            <person name="Partida-Martinez L."/>
            <person name="Huntemann M."/>
            <person name="Clum A."/>
            <person name="Wang J."/>
            <person name="Palaniappan K."/>
            <person name="Ritter S."/>
            <person name="Chen I.-M."/>
            <person name="Stamatis D."/>
            <person name="Reddy T."/>
            <person name="O'Malley R."/>
            <person name="Daum C."/>
            <person name="Shapiro N."/>
            <person name="Ivanova N."/>
            <person name="Kyrpides N."/>
            <person name="Woyke T."/>
        </authorList>
    </citation>
    <scope>NUCLEOTIDE SEQUENCE [LARGE SCALE GENOMIC DNA]</scope>
    <source>
        <strain evidence="10">AT2.8</strain>
    </source>
</reference>
<keyword evidence="5" id="KW-0862">Zinc</keyword>
<accession>A0A852TD77</accession>
<dbReference type="Gene3D" id="3.40.630.10">
    <property type="entry name" value="Zn peptidases"/>
    <property type="match status" value="1"/>
</dbReference>
<feature type="domain" description="Peptidase M14" evidence="8">
    <location>
        <begin position="28"/>
        <end position="321"/>
    </location>
</feature>
<proteinExistence type="inferred from homology"/>
<comment type="cofactor">
    <cofactor evidence="1">
        <name>Zn(2+)</name>
        <dbReference type="ChEBI" id="CHEBI:29105"/>
    </cofactor>
</comment>
<dbReference type="GO" id="GO:0005615">
    <property type="term" value="C:extracellular space"/>
    <property type="evidence" value="ECO:0007669"/>
    <property type="project" value="TreeGrafter"/>
</dbReference>
<dbReference type="PROSITE" id="PS52035">
    <property type="entry name" value="PEPTIDASE_M14"/>
    <property type="match status" value="1"/>
</dbReference>
<dbReference type="EC" id="3.4.19.11" evidence="9"/>
<evidence type="ECO:0000313" key="9">
    <source>
        <dbReference type="EMBL" id="NYE05667.1"/>
    </source>
</evidence>
<dbReference type="PRINTS" id="PR00765">
    <property type="entry name" value="CRBOXYPTASEA"/>
</dbReference>
<dbReference type="GO" id="GO:0008270">
    <property type="term" value="F:zinc ion binding"/>
    <property type="evidence" value="ECO:0007669"/>
    <property type="project" value="InterPro"/>
</dbReference>
<dbReference type="EMBL" id="JACCBX010000004">
    <property type="protein sequence ID" value="NYE05667.1"/>
    <property type="molecule type" value="Genomic_DNA"/>
</dbReference>
<comment type="similarity">
    <text evidence="2 7">Belongs to the peptidase M14 family.</text>
</comment>
<keyword evidence="6" id="KW-0482">Metalloprotease</keyword>
<evidence type="ECO:0000313" key="10">
    <source>
        <dbReference type="Proteomes" id="UP000548423"/>
    </source>
</evidence>
<dbReference type="GO" id="GO:0004181">
    <property type="term" value="F:metallocarboxypeptidase activity"/>
    <property type="evidence" value="ECO:0007669"/>
    <property type="project" value="InterPro"/>
</dbReference>
<gene>
    <name evidence="9" type="ORF">F4694_002420</name>
</gene>
<evidence type="ECO:0000256" key="2">
    <source>
        <dbReference type="ARBA" id="ARBA00005988"/>
    </source>
</evidence>
<dbReference type="SMART" id="SM00631">
    <property type="entry name" value="Zn_pept"/>
    <property type="match status" value="1"/>
</dbReference>
<evidence type="ECO:0000256" key="3">
    <source>
        <dbReference type="ARBA" id="ARBA00022670"/>
    </source>
</evidence>
<feature type="active site" description="Proton donor/acceptor" evidence="7">
    <location>
        <position position="288"/>
    </location>
</feature>
<dbReference type="Pfam" id="PF00246">
    <property type="entry name" value="Peptidase_M14"/>
    <property type="match status" value="1"/>
</dbReference>
<evidence type="ECO:0000256" key="6">
    <source>
        <dbReference type="ARBA" id="ARBA00023049"/>
    </source>
</evidence>
<keyword evidence="4 9" id="KW-0378">Hydrolase</keyword>
<dbReference type="Proteomes" id="UP000548423">
    <property type="component" value="Unassembled WGS sequence"/>
</dbReference>
<dbReference type="GO" id="GO:0006508">
    <property type="term" value="P:proteolysis"/>
    <property type="evidence" value="ECO:0007669"/>
    <property type="project" value="UniProtKB-KW"/>
</dbReference>
<dbReference type="PANTHER" id="PTHR11705:SF143">
    <property type="entry name" value="SLL0236 PROTEIN"/>
    <property type="match status" value="1"/>
</dbReference>
<evidence type="ECO:0000259" key="8">
    <source>
        <dbReference type="PROSITE" id="PS52035"/>
    </source>
</evidence>
<dbReference type="InterPro" id="IPR000834">
    <property type="entry name" value="Peptidase_M14"/>
</dbReference>
<name>A0A852TD77_9BACI</name>
<dbReference type="AlphaFoldDB" id="A0A852TD77"/>